<dbReference type="EMBL" id="FNFF01000011">
    <property type="protein sequence ID" value="SDK75535.1"/>
    <property type="molecule type" value="Genomic_DNA"/>
</dbReference>
<keyword evidence="1" id="KW-0812">Transmembrane</keyword>
<organism evidence="2 3">
    <name type="scientific">Streptomyces indicus</name>
    <dbReference type="NCBI Taxonomy" id="417292"/>
    <lineage>
        <taxon>Bacteria</taxon>
        <taxon>Bacillati</taxon>
        <taxon>Actinomycetota</taxon>
        <taxon>Actinomycetes</taxon>
        <taxon>Kitasatosporales</taxon>
        <taxon>Streptomycetaceae</taxon>
        <taxon>Streptomyces</taxon>
    </lineage>
</organism>
<sequence length="266" mass="29293">MGEDQEARRRRVEEELRLLQGRMTLPGVDGRTMAERVLAQIVAEQVPTPVAQPPSRRERLRGWLRVRRARTAAALTGLLIVAVLTPPVRAAVADWFDFGGVEVRHDPSASLPPPSPVPGCGQGLSVEEAEREAGFEAVLPRQLSGRPTAAVSGDRRVLSLCWRASDGSVIRLDQFKATIDPVFWKTTRVPYEPVTVRGSGEGLWFDEPHKLRIDLLDAARNPYSTTVRSAGPTLLWEKTDTGTPLTLRLEGIDLRDRALEVAASVE</sequence>
<gene>
    <name evidence="2" type="ORF">SAMN05421806_111172</name>
</gene>
<name>A0A1G9EHM7_9ACTN</name>
<dbReference type="Proteomes" id="UP000199155">
    <property type="component" value="Unassembled WGS sequence"/>
</dbReference>
<dbReference type="RefSeq" id="WP_245769530.1">
    <property type="nucleotide sequence ID" value="NZ_FNFF01000011.1"/>
</dbReference>
<feature type="transmembrane region" description="Helical" evidence="1">
    <location>
        <begin position="69"/>
        <end position="88"/>
    </location>
</feature>
<evidence type="ECO:0000313" key="2">
    <source>
        <dbReference type="EMBL" id="SDK75535.1"/>
    </source>
</evidence>
<proteinExistence type="predicted"/>
<accession>A0A1G9EHM7</accession>
<protein>
    <submittedName>
        <fullName evidence="2">Uncharacterized protein</fullName>
    </submittedName>
</protein>
<keyword evidence="1" id="KW-1133">Transmembrane helix</keyword>
<evidence type="ECO:0000256" key="1">
    <source>
        <dbReference type="SAM" id="Phobius"/>
    </source>
</evidence>
<keyword evidence="1" id="KW-0472">Membrane</keyword>
<dbReference type="AlphaFoldDB" id="A0A1G9EHM7"/>
<keyword evidence="3" id="KW-1185">Reference proteome</keyword>
<evidence type="ECO:0000313" key="3">
    <source>
        <dbReference type="Proteomes" id="UP000199155"/>
    </source>
</evidence>
<reference evidence="2 3" key="1">
    <citation type="submission" date="2016-10" db="EMBL/GenBank/DDBJ databases">
        <authorList>
            <person name="de Groot N.N."/>
        </authorList>
    </citation>
    <scope>NUCLEOTIDE SEQUENCE [LARGE SCALE GENOMIC DNA]</scope>
    <source>
        <strain evidence="2 3">CGMCC 4.5727</strain>
    </source>
</reference>
<dbReference type="STRING" id="417292.SAMN05421806_111172"/>